<organism evidence="1 2">
    <name type="scientific">Lichenibacterium minor</name>
    <dbReference type="NCBI Taxonomy" id="2316528"/>
    <lineage>
        <taxon>Bacteria</taxon>
        <taxon>Pseudomonadati</taxon>
        <taxon>Pseudomonadota</taxon>
        <taxon>Alphaproteobacteria</taxon>
        <taxon>Hyphomicrobiales</taxon>
        <taxon>Lichenihabitantaceae</taxon>
        <taxon>Lichenibacterium</taxon>
    </lineage>
</organism>
<reference evidence="1 2" key="1">
    <citation type="submission" date="2018-12" db="EMBL/GenBank/DDBJ databases">
        <authorList>
            <person name="Grouzdev D.S."/>
            <person name="Krutkina M.S."/>
        </authorList>
    </citation>
    <scope>NUCLEOTIDE SEQUENCE [LARGE SCALE GENOMIC DNA]</scope>
    <source>
        <strain evidence="1 2">RmlP026</strain>
    </source>
</reference>
<comment type="caution">
    <text evidence="1">The sequence shown here is derived from an EMBL/GenBank/DDBJ whole genome shotgun (WGS) entry which is preliminary data.</text>
</comment>
<dbReference type="AlphaFoldDB" id="A0A4Q2U315"/>
<accession>A0A4Q2U315</accession>
<dbReference type="EMBL" id="QYBB01000058">
    <property type="protein sequence ID" value="RYC29291.1"/>
    <property type="molecule type" value="Genomic_DNA"/>
</dbReference>
<name>A0A4Q2U315_9HYPH</name>
<gene>
    <name evidence="1" type="ORF">D3273_24585</name>
</gene>
<reference evidence="1 2" key="2">
    <citation type="submission" date="2019-02" db="EMBL/GenBank/DDBJ databases">
        <title>'Lichenibacterium ramalinii' gen. nov. sp. nov., 'Lichenibacterium minor' gen. nov. sp. nov.</title>
        <authorList>
            <person name="Pankratov T."/>
        </authorList>
    </citation>
    <scope>NUCLEOTIDE SEQUENCE [LARGE SCALE GENOMIC DNA]</scope>
    <source>
        <strain evidence="1 2">RmlP026</strain>
    </source>
</reference>
<keyword evidence="2" id="KW-1185">Reference proteome</keyword>
<proteinExistence type="predicted"/>
<protein>
    <submittedName>
        <fullName evidence="1">Uncharacterized protein</fullName>
    </submittedName>
</protein>
<sequence length="104" mass="11379">MPDERRIARRAEIIAAHDMWMVERQAVKDRLGMDAADDAEEATCRALWEVEAEILATLPATTAGLVAKARWASWDGLPKATAEVWSKQVTADVIAMAERSGVAS</sequence>
<dbReference type="Proteomes" id="UP000290759">
    <property type="component" value="Unassembled WGS sequence"/>
</dbReference>
<evidence type="ECO:0000313" key="2">
    <source>
        <dbReference type="Proteomes" id="UP000290759"/>
    </source>
</evidence>
<evidence type="ECO:0000313" key="1">
    <source>
        <dbReference type="EMBL" id="RYC29291.1"/>
    </source>
</evidence>